<keyword evidence="8" id="KW-1133">Transmembrane helix</keyword>
<keyword evidence="3" id="KW-0819">tRNA processing</keyword>
<evidence type="ECO:0000256" key="7">
    <source>
        <dbReference type="SAM" id="MobiDB-lite"/>
    </source>
</evidence>
<keyword evidence="4" id="KW-0547">Nucleotide-binding</keyword>
<dbReference type="Gene3D" id="3.40.50.620">
    <property type="entry name" value="HUPs"/>
    <property type="match status" value="1"/>
</dbReference>
<dbReference type="InterPro" id="IPR012795">
    <property type="entry name" value="tRNA_Ile_lys_synt_N"/>
</dbReference>
<organism evidence="10 11">
    <name type="scientific">Plasmodium coatneyi</name>
    <dbReference type="NCBI Taxonomy" id="208452"/>
    <lineage>
        <taxon>Eukaryota</taxon>
        <taxon>Sar</taxon>
        <taxon>Alveolata</taxon>
        <taxon>Apicomplexa</taxon>
        <taxon>Aconoidasida</taxon>
        <taxon>Haemosporida</taxon>
        <taxon>Plasmodiidae</taxon>
        <taxon>Plasmodium</taxon>
    </lineage>
</organism>
<feature type="region of interest" description="Disordered" evidence="7">
    <location>
        <begin position="1"/>
        <end position="42"/>
    </location>
</feature>
<feature type="compositionally biased region" description="Basic residues" evidence="7">
    <location>
        <begin position="26"/>
        <end position="35"/>
    </location>
</feature>
<reference evidence="11" key="1">
    <citation type="submission" date="2016-06" db="EMBL/GenBank/DDBJ databases">
        <title>First high quality genome sequence of Plasmodium coatneyi using continuous long reads from single molecule, real-time sequencing.</title>
        <authorList>
            <person name="Chien J.-T."/>
            <person name="Pakala S.B."/>
            <person name="Geraldo J.A."/>
            <person name="Lapp S.A."/>
            <person name="Barnwell J.W."/>
            <person name="Kissinger J.C."/>
            <person name="Galinski M.R."/>
            <person name="Humphrey J.C."/>
        </authorList>
    </citation>
    <scope>NUCLEOTIDE SEQUENCE [LARGE SCALE GENOMIC DNA]</scope>
    <source>
        <strain evidence="11">Hackeri</strain>
    </source>
</reference>
<dbReference type="EMBL" id="CP016241">
    <property type="protein sequence ID" value="ANQ06167.1"/>
    <property type="molecule type" value="Genomic_DNA"/>
</dbReference>
<dbReference type="PANTHER" id="PTHR43033:SF1">
    <property type="entry name" value="TRNA(ILE)-LYSIDINE SYNTHASE-RELATED"/>
    <property type="match status" value="1"/>
</dbReference>
<dbReference type="GO" id="GO:0008033">
    <property type="term" value="P:tRNA processing"/>
    <property type="evidence" value="ECO:0007669"/>
    <property type="project" value="UniProtKB-KW"/>
</dbReference>
<evidence type="ECO:0000256" key="3">
    <source>
        <dbReference type="ARBA" id="ARBA00022694"/>
    </source>
</evidence>
<dbReference type="GO" id="GO:0032267">
    <property type="term" value="F:tRNA(Ile)-lysidine synthase activity"/>
    <property type="evidence" value="ECO:0007669"/>
    <property type="project" value="UniProtKB-EC"/>
</dbReference>
<feature type="non-terminal residue" evidence="10">
    <location>
        <position position="1"/>
    </location>
</feature>
<keyword evidence="5" id="KW-0067">ATP-binding</keyword>
<feature type="transmembrane region" description="Helical" evidence="8">
    <location>
        <begin position="193"/>
        <end position="215"/>
    </location>
</feature>
<keyword evidence="8" id="KW-0472">Membrane</keyword>
<dbReference type="AlphaFoldDB" id="A0A1B1DU77"/>
<dbReference type="InterPro" id="IPR014729">
    <property type="entry name" value="Rossmann-like_a/b/a_fold"/>
</dbReference>
<dbReference type="PANTHER" id="PTHR43033">
    <property type="entry name" value="TRNA(ILE)-LYSIDINE SYNTHASE-RELATED"/>
    <property type="match status" value="1"/>
</dbReference>
<dbReference type="InterPro" id="IPR012094">
    <property type="entry name" value="tRNA_Ile_lys_synt"/>
</dbReference>
<proteinExistence type="inferred from homology"/>
<name>A0A1B1DU77_9APIC</name>
<dbReference type="OrthoDB" id="434144at2759"/>
<dbReference type="InterPro" id="IPR011063">
    <property type="entry name" value="TilS/TtcA_N"/>
</dbReference>
<evidence type="ECO:0000313" key="11">
    <source>
        <dbReference type="Proteomes" id="UP000092716"/>
    </source>
</evidence>
<gene>
    <name evidence="10" type="ORF">PCOAH_00005290</name>
</gene>
<dbReference type="EC" id="6.3.4.19" evidence="1"/>
<evidence type="ECO:0000256" key="4">
    <source>
        <dbReference type="ARBA" id="ARBA00022741"/>
    </source>
</evidence>
<dbReference type="SUPFAM" id="SSF52402">
    <property type="entry name" value="Adenine nucleotide alpha hydrolases-like"/>
    <property type="match status" value="1"/>
</dbReference>
<evidence type="ECO:0000256" key="6">
    <source>
        <dbReference type="ARBA" id="ARBA00048539"/>
    </source>
</evidence>
<dbReference type="KEGG" id="pcot:PCOAH_00005290"/>
<evidence type="ECO:0000313" key="10">
    <source>
        <dbReference type="EMBL" id="ANQ06167.1"/>
    </source>
</evidence>
<dbReference type="VEuPathDB" id="PlasmoDB:PCOAH_00005290"/>
<dbReference type="GeneID" id="30907252"/>
<dbReference type="HAMAP" id="MF_01161">
    <property type="entry name" value="tRNA_Ile_lys_synt"/>
    <property type="match status" value="1"/>
</dbReference>
<dbReference type="RefSeq" id="XP_019912862.1">
    <property type="nucleotide sequence ID" value="XM_020057342.1"/>
</dbReference>
<evidence type="ECO:0000256" key="1">
    <source>
        <dbReference type="ARBA" id="ARBA00013267"/>
    </source>
</evidence>
<feature type="domain" description="tRNA(Ile)-lysidine/2-thiocytidine synthase N-terminal" evidence="9">
    <location>
        <begin position="432"/>
        <end position="514"/>
    </location>
</feature>
<protein>
    <recommendedName>
        <fullName evidence="1">tRNA(Ile)-lysidine synthetase</fullName>
        <ecNumber evidence="1">6.3.4.19</ecNumber>
    </recommendedName>
</protein>
<dbReference type="Pfam" id="PF01171">
    <property type="entry name" value="ATP_bind_3"/>
    <property type="match status" value="1"/>
</dbReference>
<sequence length="946" mass="108626">SNEAASPRQKESAPNKSILPTEGRGNHKHKQRRRSSCGQQFDPRSTRRCWISRAHLDTEAQISDVLLYHGGDPNGGEAQLGQRKRPALNENVKCKKRVGSSRKALLKNMCAIINEQSEERMKHLDELNIGMNDSSNCSNLLEVVRNGGNPLANSSAAKELSLNGEVIQIVEAYWLCTLKNRHLYSFLKKKKKLIFSVSAGVDSLSLLYSFLFVLYKILVTLRYKYSESYESLLQILNGVYSYSHDDIERIVRCSEGNSGVQFFASVLSNVTVVYCNHATREECVKEKNFVKYICRRHKLRFRTKVLRKNEGAAQKNQPGRKQGNNFLLLAREWRRDVYVQLTRQLEGEAMRGRHMRTAQGGNHNFIYADGGSTLKYTYRDYLTDVDHYIRLANKKPISEVLLRAEAPTSTSSSMLVTVPMATTRPCKFVKSLVFVGHHRNDNNETVLFQFLRGAFIKNLRGIKFLTVFKDCLIYRPFIKLSKIHLYMYMQIVNKSWRFDKSNRNLSSSRNFIRHVIIPSISSLFGGGVPNGGNKGTATNTDMTANTDTDAKTAIKPPLTDELQSSRVYAYPALDRKLSNIMAQTSNLDSHLQFYTNLFTIYMHNKYYNCNYNEGSTHTERSTNPFVKEYQTMQSKLYNTFFGTRNDQMDALISINKTLYEHNFFFKIFNFLEFFILPSTFVRIQILHEMVRKYTGVSLTYGNADRVYSSLYQFVRSYVCTTTGEGSAMNGQMALSSLCDGRGEAQGTNDDQPCSVSPQGVIPSLNEKVRIIDLDGRNKLLVNRIFFRIVTSGEKKQKHSEEPPPPNLREKNANVYILDDISAQVCRINRSNVNRMINQKGTYLLIKKRRKKKKEKFQVYIRYLKRNDFLHIGKRPIKATKFLSRRGIPPVYMFSLPVVHISNFKKNNLVFLHLFGEIIQNGNFSVQQFVQMSDVHSAFVYSIRFGR</sequence>
<accession>A0A1B1DU77</accession>
<evidence type="ECO:0000256" key="2">
    <source>
        <dbReference type="ARBA" id="ARBA00022598"/>
    </source>
</evidence>
<dbReference type="Gene3D" id="1.10.10.1360">
    <property type="entry name" value="tRNA (Ile)-lysidine synthase"/>
    <property type="match status" value="1"/>
</dbReference>
<comment type="catalytic activity">
    <reaction evidence="6">
        <text>cytidine(34) in tRNA(Ile2) + L-lysine + ATP = lysidine(34) in tRNA(Ile2) + AMP + diphosphate + H(+)</text>
        <dbReference type="Rhea" id="RHEA:43744"/>
        <dbReference type="Rhea" id="RHEA-COMP:10625"/>
        <dbReference type="Rhea" id="RHEA-COMP:10670"/>
        <dbReference type="ChEBI" id="CHEBI:15378"/>
        <dbReference type="ChEBI" id="CHEBI:30616"/>
        <dbReference type="ChEBI" id="CHEBI:32551"/>
        <dbReference type="ChEBI" id="CHEBI:33019"/>
        <dbReference type="ChEBI" id="CHEBI:82748"/>
        <dbReference type="ChEBI" id="CHEBI:83665"/>
        <dbReference type="ChEBI" id="CHEBI:456215"/>
        <dbReference type="EC" id="6.3.4.19"/>
    </reaction>
</comment>
<dbReference type="CDD" id="cd01992">
    <property type="entry name" value="TilS_N"/>
    <property type="match status" value="1"/>
</dbReference>
<keyword evidence="11" id="KW-1185">Reference proteome</keyword>
<evidence type="ECO:0000256" key="8">
    <source>
        <dbReference type="SAM" id="Phobius"/>
    </source>
</evidence>
<dbReference type="GO" id="GO:0005524">
    <property type="term" value="F:ATP binding"/>
    <property type="evidence" value="ECO:0007669"/>
    <property type="project" value="UniProtKB-KW"/>
</dbReference>
<dbReference type="Proteomes" id="UP000092716">
    <property type="component" value="Chromosome 3"/>
</dbReference>
<evidence type="ECO:0000256" key="5">
    <source>
        <dbReference type="ARBA" id="ARBA00022840"/>
    </source>
</evidence>
<keyword evidence="8" id="KW-0812">Transmembrane</keyword>
<evidence type="ECO:0000259" key="9">
    <source>
        <dbReference type="Pfam" id="PF01171"/>
    </source>
</evidence>
<keyword evidence="2" id="KW-0436">Ligase</keyword>